<keyword evidence="9" id="KW-0698">rRNA processing</keyword>
<dbReference type="InterPro" id="IPR050180">
    <property type="entry name" value="RNR_Ribonuclease"/>
</dbReference>
<dbReference type="Gene3D" id="2.40.50.690">
    <property type="match status" value="1"/>
</dbReference>
<dbReference type="Proteomes" id="UP000774804">
    <property type="component" value="Unassembled WGS sequence"/>
</dbReference>
<dbReference type="InterPro" id="IPR001900">
    <property type="entry name" value="RNase_II/R"/>
</dbReference>
<feature type="domain" description="RNB" evidence="20">
    <location>
        <begin position="1013"/>
        <end position="1397"/>
    </location>
</feature>
<dbReference type="Gene3D" id="2.40.50.700">
    <property type="match status" value="1"/>
</dbReference>
<evidence type="ECO:0000256" key="1">
    <source>
        <dbReference type="ARBA" id="ARBA00001849"/>
    </source>
</evidence>
<evidence type="ECO:0000313" key="21">
    <source>
        <dbReference type="EMBL" id="KAG2943802.1"/>
    </source>
</evidence>
<keyword evidence="15" id="KW-0694">RNA-binding</keyword>
<evidence type="ECO:0000256" key="4">
    <source>
        <dbReference type="ARBA" id="ARBA00004496"/>
    </source>
</evidence>
<dbReference type="InterPro" id="IPR041505">
    <property type="entry name" value="Dis3_CSD2"/>
</dbReference>
<evidence type="ECO:0000256" key="15">
    <source>
        <dbReference type="ARBA" id="ARBA00022884"/>
    </source>
</evidence>
<evidence type="ECO:0000256" key="9">
    <source>
        <dbReference type="ARBA" id="ARBA00022552"/>
    </source>
</evidence>
<evidence type="ECO:0000256" key="3">
    <source>
        <dbReference type="ARBA" id="ARBA00004123"/>
    </source>
</evidence>
<dbReference type="SMART" id="SM00955">
    <property type="entry name" value="RNB"/>
    <property type="match status" value="1"/>
</dbReference>
<feature type="compositionally biased region" description="Basic residues" evidence="19">
    <location>
        <begin position="1712"/>
        <end position="1721"/>
    </location>
</feature>
<proteinExistence type="inferred from homology"/>
<dbReference type="EC" id="3.1.13.1" evidence="6"/>
<dbReference type="Pfam" id="PF17849">
    <property type="entry name" value="OB_Dis3"/>
    <property type="match status" value="1"/>
</dbReference>
<accession>A0A8T1DY00</accession>
<dbReference type="InterPro" id="IPR033771">
    <property type="entry name" value="Rrp44_CSD1"/>
</dbReference>
<feature type="compositionally biased region" description="Acidic residues" evidence="19">
    <location>
        <begin position="845"/>
        <end position="854"/>
    </location>
</feature>
<dbReference type="GO" id="GO:0006364">
    <property type="term" value="P:rRNA processing"/>
    <property type="evidence" value="ECO:0007669"/>
    <property type="project" value="UniProtKB-KW"/>
</dbReference>
<evidence type="ECO:0000256" key="5">
    <source>
        <dbReference type="ARBA" id="ARBA00005785"/>
    </source>
</evidence>
<dbReference type="Gene3D" id="1.10.150.320">
    <property type="entry name" value="Photosystem II 12 kDa extrinsic protein"/>
    <property type="match status" value="1"/>
</dbReference>
<feature type="compositionally biased region" description="Basic and acidic residues" evidence="19">
    <location>
        <begin position="1773"/>
        <end position="1782"/>
    </location>
</feature>
<reference evidence="21" key="1">
    <citation type="submission" date="2018-10" db="EMBL/GenBank/DDBJ databases">
        <title>Effector identification in a new, highly contiguous assembly of the strawberry crown rot pathogen Phytophthora cactorum.</title>
        <authorList>
            <person name="Armitage A.D."/>
            <person name="Nellist C.F."/>
            <person name="Bates H."/>
            <person name="Vickerstaff R.J."/>
            <person name="Harrison R.J."/>
        </authorList>
    </citation>
    <scope>NUCLEOTIDE SEQUENCE</scope>
    <source>
        <strain evidence="21">4032</strain>
    </source>
</reference>
<feature type="region of interest" description="Disordered" evidence="19">
    <location>
        <begin position="835"/>
        <end position="854"/>
    </location>
</feature>
<feature type="compositionally biased region" description="Basic and acidic residues" evidence="19">
    <location>
        <begin position="1702"/>
        <end position="1711"/>
    </location>
</feature>
<keyword evidence="16" id="KW-0539">Nucleus</keyword>
<dbReference type="PROSITE" id="PS01175">
    <property type="entry name" value="RIBONUCLEASE_II"/>
    <property type="match status" value="1"/>
</dbReference>
<feature type="compositionally biased region" description="Basic and acidic residues" evidence="19">
    <location>
        <begin position="835"/>
        <end position="844"/>
    </location>
</feature>
<keyword evidence="13 21" id="KW-0269">Exonuclease</keyword>
<dbReference type="PANTHER" id="PTHR23355:SF30">
    <property type="entry name" value="DIS3-LIKE EXONUCLEASE 1"/>
    <property type="match status" value="1"/>
</dbReference>
<feature type="region of interest" description="Disordered" evidence="19">
    <location>
        <begin position="1654"/>
        <end position="1675"/>
    </location>
</feature>
<dbReference type="VEuPathDB" id="FungiDB:PC110_g7365"/>
<dbReference type="GO" id="GO:0005737">
    <property type="term" value="C:cytoplasm"/>
    <property type="evidence" value="ECO:0007669"/>
    <property type="project" value="UniProtKB-SubCell"/>
</dbReference>
<dbReference type="FunFam" id="2.40.50.700:FF:000001">
    <property type="entry name" value="Exosome complex exonuclease exoribonuclease (Rrp44)"/>
    <property type="match status" value="1"/>
</dbReference>
<organism evidence="21 22">
    <name type="scientific">Phytophthora cactorum</name>
    <dbReference type="NCBI Taxonomy" id="29920"/>
    <lineage>
        <taxon>Eukaryota</taxon>
        <taxon>Sar</taxon>
        <taxon>Stramenopiles</taxon>
        <taxon>Oomycota</taxon>
        <taxon>Peronosporomycetes</taxon>
        <taxon>Peronosporales</taxon>
        <taxon>Peronosporaceae</taxon>
        <taxon>Phytophthora</taxon>
    </lineage>
</organism>
<dbReference type="SUPFAM" id="SSF50249">
    <property type="entry name" value="Nucleic acid-binding proteins"/>
    <property type="match status" value="2"/>
</dbReference>
<dbReference type="InterPro" id="IPR022966">
    <property type="entry name" value="RNase_II/R_CS"/>
</dbReference>
<dbReference type="GO" id="GO:0000956">
    <property type="term" value="P:nuclear-transcribed mRNA catabolic process"/>
    <property type="evidence" value="ECO:0007669"/>
    <property type="project" value="UniProtKB-ARBA"/>
</dbReference>
<dbReference type="PANTHER" id="PTHR23355">
    <property type="entry name" value="RIBONUCLEASE"/>
    <property type="match status" value="1"/>
</dbReference>
<dbReference type="GO" id="GO:0008859">
    <property type="term" value="F:exoribonuclease II activity"/>
    <property type="evidence" value="ECO:0007669"/>
    <property type="project" value="UniProtKB-EC"/>
</dbReference>
<evidence type="ECO:0000259" key="20">
    <source>
        <dbReference type="SMART" id="SM00955"/>
    </source>
</evidence>
<dbReference type="EMBL" id="RCMI01000007">
    <property type="protein sequence ID" value="KAG2943802.1"/>
    <property type="molecule type" value="Genomic_DNA"/>
</dbReference>
<evidence type="ECO:0000313" key="22">
    <source>
        <dbReference type="Proteomes" id="UP000774804"/>
    </source>
</evidence>
<protein>
    <recommendedName>
        <fullName evidence="7">DIS3-like exonuclease 1</fullName>
        <ecNumber evidence="6">3.1.13.1</ecNumber>
    </recommendedName>
    <alternativeName>
        <fullName evidence="17">Ribosomal RNA-processing protein 44</fullName>
    </alternativeName>
</protein>
<evidence type="ECO:0000256" key="16">
    <source>
        <dbReference type="ARBA" id="ARBA00023242"/>
    </source>
</evidence>
<dbReference type="Pfam" id="PF17216">
    <property type="entry name" value="Rrp44_CSD1"/>
    <property type="match status" value="1"/>
</dbReference>
<evidence type="ECO:0000256" key="10">
    <source>
        <dbReference type="ARBA" id="ARBA00022722"/>
    </source>
</evidence>
<dbReference type="GO" id="GO:0000176">
    <property type="term" value="C:nuclear exosome (RNase complex)"/>
    <property type="evidence" value="ECO:0007669"/>
    <property type="project" value="UniProtKB-ARBA"/>
</dbReference>
<dbReference type="Pfam" id="PF00773">
    <property type="entry name" value="RNB"/>
    <property type="match status" value="1"/>
</dbReference>
<dbReference type="Gene3D" id="3.40.50.1010">
    <property type="entry name" value="5'-nuclease"/>
    <property type="match status" value="1"/>
</dbReference>
<dbReference type="VEuPathDB" id="FungiDB:PC110_g7364"/>
<comment type="cofactor">
    <cofactor evidence="2">
        <name>Mg(2+)</name>
        <dbReference type="ChEBI" id="CHEBI:18420"/>
    </cofactor>
</comment>
<sequence length="1805" mass="200475">MVAQQGASTAHDAGITGHGVLTMEEKLQRWKQAKSDQQKSVHHRRNSVAVIKQDTVGNISRSGVVKRKVAGHSRTTTSRSPDMYRSRFPAPKKSRYSEVIRHTAPRSSPVATKLAAIKRVAAPKSAPKALGSVLLPILIEDTSEPSPVESEKPAPSQQDRGANTALEKKNHAEPSQKLPAPVTAVKKIPELFPKGLISIPGMLRSAPKNARMPKEKIKKVLTPRNKDLPKQILKPVPAPLNLNARDLPIATTQPLSDPRPTAKSPRGWNAHPALDKENQAEVLGLRIQILPAPVITVEKKPGLLAKDLIKVAIGFENRHRMATALSIFKRAYHVLPTKSTKLVERLMHIEREHPDAADQVPSQDMSTTAYMVKVLERDLMAVLDHGTTKELTELHAIGAKRAEFVLEQRPYRQLEELQRVPGISANVIARLFLLIRQNPSSYTKIRLTMAWQLQEQEEARRLHALLQQQQQEEQEARQLRVGLRQHGAPRWEDVRTDASFVERSRRRKPGAMKAQERYLRRDIHCGVDSCSTCRQARALVPPQVLPGVQDGEYVVPDAFSLLQCMELLEEETLFCRAAPRLLVLENVLQSALRLAPSRDASRLRKFFRGEDQRTGGGVSVYLFPDQHHIDTFVEPRAMDELQTLRDDRAVLKTVEWYVTQSHLPPQAKVVFMTRDVDTPVSVQLAASVNAQAVTCETFLSERLPQHSADTAFLLELAANTAEAVRYEEMQRLPDENGNVIGSQAEFAPHLKPAQLDEALAHPSSWILAGKLEVSSHNPMEAYVLVEGPHAVERVFVFGRAAMNRGVHGDRVAVEMLSKAHWRAPQSDRLLVHYTQDEEREHESESVESEVDEQESGAIPTGQVVGILSRSPRYHVATVIASTVNAGDDYALAVPMDQRLPKVRIRSQRLDALLDKRLKVVIDSWATDSSYPNGHYVGILGAPGSLQTELSALLVDNEVEEAPFSEAALACLPSSDECPIDIEGGCVAECSTAKRPARCGLLNWKIPEEEALRRRDLRRTHRVFSVDPHGCQDIDDAMSIRRLPNGNVELGVHIADVSYFVEHGSALDLEGRRRGTTVYLVGQRLDMLPSVLSADLCSLHENRDRFAVSVMCELDGETYDVVENSTWFGRTIIRNCSSMTYEQAHRLLQGVNADVDDSPRCGSARSQPPMDEHVEGVAGGRIPLQLQQDIREDLRIITDVGRRLSRTRGSQGGLDLSKQEEVRFSLNVSELGQEDVEITVKESLEIHGTIAELMIFANSTVARRLVERFPTHALLRRHPPPSGDRFTQLVQLAKARDVVIDATNNFTLQQSLAAAERSGRMDSKTMSLLKSLAVRVMTEAEYVSSGAVAAGDAATANGDVTRFAHYGLGLQYYTHFTSPIRRYADVIVHRQLLASIAAPSPLKSGSRRSTSIAAPLVLPTTLVPSVLETEDDEDFLDDLISSVDSQLQVATAPAQEVAVDEAIMDGDSLFPPEELVPLARHLNKKNRQAKLAAHACDALFLALYFSSHTVKVPAIITALKQNGFIVYVPKYDLRAPVYLRDKSGVVQIDPLLLGVRMVDTDPATGAFAGAECIRRIPQAQLIWDDSDRETLQVAATEDKRTVFHILDEVEVQVSCDLTASGARVPQLQLLLVGRASATRKKHIASSLSELQRVVQTKSEADNDPISKKANVSEPSTVDEFSASNLYQLLNAPNLSPSKSLARRKPEEEEEKKKKPGFKRRGPGRLVFGNFSTNSRRHYQHKLAQYMDERSDAREEELKIQRFANGSSAMTSAQEARRAEREALARTQKLAAEKRHDRINRRNKASK</sequence>
<gene>
    <name evidence="21" type="ORF">PC115_g637</name>
</gene>
<comment type="catalytic activity">
    <reaction evidence="1">
        <text>Exonucleolytic cleavage in the 3'- to 5'-direction to yield nucleoside 5'-phosphates.</text>
        <dbReference type="EC" id="3.1.13.1"/>
    </reaction>
</comment>
<keyword evidence="12" id="KW-0271">Exosome</keyword>
<comment type="caution">
    <text evidence="21">The sequence shown here is derived from an EMBL/GenBank/DDBJ whole genome shotgun (WGS) entry which is preliminary data.</text>
</comment>
<dbReference type="Gene3D" id="2.40.50.140">
    <property type="entry name" value="Nucleic acid-binding proteins"/>
    <property type="match status" value="1"/>
</dbReference>
<feature type="region of interest" description="Disordered" evidence="19">
    <location>
        <begin position="250"/>
        <end position="271"/>
    </location>
</feature>
<feature type="region of interest" description="Disordered" evidence="19">
    <location>
        <begin position="1760"/>
        <end position="1805"/>
    </location>
</feature>
<evidence type="ECO:0000256" key="11">
    <source>
        <dbReference type="ARBA" id="ARBA00022801"/>
    </source>
</evidence>
<keyword evidence="11" id="KW-0378">Hydrolase</keyword>
<keyword evidence="18" id="KW-0175">Coiled coil</keyword>
<feature type="compositionally biased region" description="Basic residues" evidence="19">
    <location>
        <begin position="1795"/>
        <end position="1805"/>
    </location>
</feature>
<evidence type="ECO:0000256" key="12">
    <source>
        <dbReference type="ARBA" id="ARBA00022835"/>
    </source>
</evidence>
<feature type="coiled-coil region" evidence="18">
    <location>
        <begin position="452"/>
        <end position="479"/>
    </location>
</feature>
<evidence type="ECO:0000256" key="19">
    <source>
        <dbReference type="SAM" id="MobiDB-lite"/>
    </source>
</evidence>
<feature type="region of interest" description="Disordered" evidence="19">
    <location>
        <begin position="65"/>
        <end position="104"/>
    </location>
</feature>
<evidence type="ECO:0000256" key="8">
    <source>
        <dbReference type="ARBA" id="ARBA00022490"/>
    </source>
</evidence>
<feature type="compositionally biased region" description="Polar residues" evidence="19">
    <location>
        <begin position="1762"/>
        <end position="1772"/>
    </location>
</feature>
<keyword evidence="14" id="KW-0460">Magnesium</keyword>
<evidence type="ECO:0000256" key="6">
    <source>
        <dbReference type="ARBA" id="ARBA00012163"/>
    </source>
</evidence>
<comment type="subcellular location">
    <subcellularLocation>
        <location evidence="4">Cytoplasm</location>
    </subcellularLocation>
    <subcellularLocation>
        <location evidence="3">Nucleus</location>
    </subcellularLocation>
</comment>
<keyword evidence="10" id="KW-0540">Nuclease</keyword>
<comment type="similarity">
    <text evidence="5">Belongs to the RNR ribonuclease family.</text>
</comment>
<dbReference type="InterPro" id="IPR012340">
    <property type="entry name" value="NA-bd_OB-fold"/>
</dbReference>
<evidence type="ECO:0000256" key="17">
    <source>
        <dbReference type="ARBA" id="ARBA00077930"/>
    </source>
</evidence>
<evidence type="ECO:0000256" key="2">
    <source>
        <dbReference type="ARBA" id="ARBA00001946"/>
    </source>
</evidence>
<dbReference type="SUPFAM" id="SSF81585">
    <property type="entry name" value="PsbU/PolX domain-like"/>
    <property type="match status" value="1"/>
</dbReference>
<dbReference type="GO" id="GO:0003723">
    <property type="term" value="F:RNA binding"/>
    <property type="evidence" value="ECO:0007669"/>
    <property type="project" value="UniProtKB-KW"/>
</dbReference>
<evidence type="ECO:0000256" key="14">
    <source>
        <dbReference type="ARBA" id="ARBA00022842"/>
    </source>
</evidence>
<evidence type="ECO:0000256" key="13">
    <source>
        <dbReference type="ARBA" id="ARBA00022839"/>
    </source>
</evidence>
<feature type="region of interest" description="Disordered" evidence="19">
    <location>
        <begin position="1690"/>
        <end position="1732"/>
    </location>
</feature>
<keyword evidence="8" id="KW-0963">Cytoplasm</keyword>
<name>A0A8T1DY00_9STRA</name>
<evidence type="ECO:0000256" key="18">
    <source>
        <dbReference type="SAM" id="Coils"/>
    </source>
</evidence>
<feature type="region of interest" description="Disordered" evidence="19">
    <location>
        <begin position="144"/>
        <end position="181"/>
    </location>
</feature>
<evidence type="ECO:0000256" key="7">
    <source>
        <dbReference type="ARBA" id="ARBA00016366"/>
    </source>
</evidence>